<dbReference type="GO" id="GO:0016509">
    <property type="term" value="F:long-chain (3S)-3-hydroxyacyl-CoA dehydrogenase (NAD+) activity"/>
    <property type="evidence" value="ECO:0007669"/>
    <property type="project" value="TreeGrafter"/>
</dbReference>
<evidence type="ECO:0000256" key="9">
    <source>
        <dbReference type="ARBA" id="ARBA00023098"/>
    </source>
</evidence>
<dbReference type="PROSITE" id="PS00067">
    <property type="entry name" value="3HCDH"/>
    <property type="match status" value="1"/>
</dbReference>
<dbReference type="InterPro" id="IPR029045">
    <property type="entry name" value="ClpP/crotonase-like_dom_sf"/>
</dbReference>
<dbReference type="EMBL" id="JAPTGG010000005">
    <property type="protein sequence ID" value="MCZ0864980.1"/>
    <property type="molecule type" value="Genomic_DNA"/>
</dbReference>
<dbReference type="GO" id="GO:0004165">
    <property type="term" value="F:delta(3)-delta(2)-enoyl-CoA isomerase activity"/>
    <property type="evidence" value="ECO:0007669"/>
    <property type="project" value="InterPro"/>
</dbReference>
<sequence>MLYEGKAISVTLGDEGIANLVFDLQGESVNKLNRLTMAELDQALAVLQNNNTVKGLILSSAKSAFIVGADITEFGDVASQGEEAILAMVAQAHKMFNGYEDLPFPTVAAINGMALGGGLEMCLSVDYRVMADSAQIGFPEVKLGIIPGWGGTVRASRLCGADNAIEWAAGAKNYKADQALAVGMVDAVVSVDHVQLAALNLLKLAMSGDFDYQKRRAQKTSPLQLDMIEGGMVFETSKGYVAQQAGKHYPAPVMAVKTIERHARLERDEAMAVEAKNFAKLFATDVSHNLVNVFMGDQYVSKLAKKSAADAGDVAQAAVLGAGIMGGGIAYQSASTGTPIVMKDIAQAGLDMGLAEAGKLLTGQVNRGRVTVEQMAATLSKINPTLSYAELENVDVVIEAVVENPKVKMAVLPEAEATLKEGAVLASNTSTIPISLLATSLKRPENFCGMHFFNPVHRMPLVEIIRGEKTSDATIAKVTKYALAMGKKPIVVNDCPGFLVNRVLFAYLAGFAALVNEGVDFRAIDKAAENFGWPMGPAYLCDVVGIDTCVHASAVMAEGFPDRMSSEFKTAIEVLLENKRLGEKNGLGFYRYEKDKRGKNKKVVDEAVFDLLKGQVASPKELTEEEIMSRLMVPYAMESVRCLEENIAASPTELDMAMVYGVGFPPFKGGIIRYLDSIGVAEFCQQAQSMSDLGGLYQPTEKLLAMAANGESFYA</sequence>
<dbReference type="InterPro" id="IPR008927">
    <property type="entry name" value="6-PGluconate_DH-like_C_sf"/>
</dbReference>
<dbReference type="GO" id="GO:0004300">
    <property type="term" value="F:enoyl-CoA hydratase activity"/>
    <property type="evidence" value="ECO:0007669"/>
    <property type="project" value="UniProtKB-EC"/>
</dbReference>
<organism evidence="16 17">
    <name type="scientific">Dasania phycosphaerae</name>
    <dbReference type="NCBI Taxonomy" id="2950436"/>
    <lineage>
        <taxon>Bacteria</taxon>
        <taxon>Pseudomonadati</taxon>
        <taxon>Pseudomonadota</taxon>
        <taxon>Gammaproteobacteria</taxon>
        <taxon>Cellvibrionales</taxon>
        <taxon>Spongiibacteraceae</taxon>
        <taxon>Dasania</taxon>
    </lineage>
</organism>
<evidence type="ECO:0000256" key="1">
    <source>
        <dbReference type="ARBA" id="ARBA00005005"/>
    </source>
</evidence>
<dbReference type="InterPro" id="IPR006108">
    <property type="entry name" value="3HC_DH_C"/>
</dbReference>
<dbReference type="EC" id="4.2.1.17" evidence="4"/>
<proteinExistence type="inferred from homology"/>
<dbReference type="SUPFAM" id="SSF52096">
    <property type="entry name" value="ClpP/crotonase"/>
    <property type="match status" value="1"/>
</dbReference>
<dbReference type="InterPro" id="IPR001753">
    <property type="entry name" value="Enoyl-CoA_hydra/iso"/>
</dbReference>
<dbReference type="Gene3D" id="3.90.226.10">
    <property type="entry name" value="2-enoyl-CoA Hydratase, Chain A, domain 1"/>
    <property type="match status" value="1"/>
</dbReference>
<dbReference type="NCBIfam" id="NF008727">
    <property type="entry name" value="PRK11730.1"/>
    <property type="match status" value="1"/>
</dbReference>
<evidence type="ECO:0000256" key="10">
    <source>
        <dbReference type="ARBA" id="ARBA00023235"/>
    </source>
</evidence>
<comment type="similarity">
    <text evidence="3">In the N-terminal section; belongs to the enoyl-CoA hydratase/isomerase family.</text>
</comment>
<evidence type="ECO:0000256" key="4">
    <source>
        <dbReference type="ARBA" id="ARBA00012076"/>
    </source>
</evidence>
<evidence type="ECO:0000256" key="5">
    <source>
        <dbReference type="ARBA" id="ARBA00022832"/>
    </source>
</evidence>
<evidence type="ECO:0000256" key="7">
    <source>
        <dbReference type="ARBA" id="ARBA00023002"/>
    </source>
</evidence>
<dbReference type="PANTHER" id="PTHR43612">
    <property type="entry name" value="TRIFUNCTIONAL ENZYME SUBUNIT ALPHA"/>
    <property type="match status" value="1"/>
</dbReference>
<evidence type="ECO:0000256" key="3">
    <source>
        <dbReference type="ARBA" id="ARBA00008750"/>
    </source>
</evidence>
<feature type="domain" description="3-hydroxyacyl-CoA dehydrogenase C-terminal" evidence="14">
    <location>
        <begin position="627"/>
        <end position="681"/>
    </location>
</feature>
<evidence type="ECO:0000313" key="16">
    <source>
        <dbReference type="EMBL" id="MCZ0864980.1"/>
    </source>
</evidence>
<dbReference type="Proteomes" id="UP001069090">
    <property type="component" value="Unassembled WGS sequence"/>
</dbReference>
<keyword evidence="9" id="KW-0443">Lipid metabolism</keyword>
<dbReference type="FunFam" id="3.40.50.720:FF:000009">
    <property type="entry name" value="Fatty oxidation complex, alpha subunit"/>
    <property type="match status" value="1"/>
</dbReference>
<evidence type="ECO:0000256" key="6">
    <source>
        <dbReference type="ARBA" id="ARBA00022963"/>
    </source>
</evidence>
<reference evidence="16 17" key="1">
    <citation type="submission" date="2022-12" db="EMBL/GenBank/DDBJ databases">
        <title>Dasania phycosphaerae sp. nov., isolated from particulate material of the south coast of Korea.</title>
        <authorList>
            <person name="Jiang Y."/>
        </authorList>
    </citation>
    <scope>NUCLEOTIDE SEQUENCE [LARGE SCALE GENOMIC DNA]</scope>
    <source>
        <strain evidence="16 17">GY-19</strain>
    </source>
</reference>
<dbReference type="Pfam" id="PF00725">
    <property type="entry name" value="3HCDH"/>
    <property type="match status" value="2"/>
</dbReference>
<evidence type="ECO:0000256" key="11">
    <source>
        <dbReference type="ARBA" id="ARBA00023239"/>
    </source>
</evidence>
<dbReference type="GO" id="GO:0036125">
    <property type="term" value="C:fatty acid beta-oxidation multienzyme complex"/>
    <property type="evidence" value="ECO:0007669"/>
    <property type="project" value="InterPro"/>
</dbReference>
<evidence type="ECO:0000256" key="8">
    <source>
        <dbReference type="ARBA" id="ARBA00023027"/>
    </source>
</evidence>
<comment type="pathway">
    <text evidence="1">Lipid metabolism; fatty acid beta-oxidation.</text>
</comment>
<keyword evidence="12" id="KW-0511">Multifunctional enzyme</keyword>
<accession>A0A9J6RKN9</accession>
<evidence type="ECO:0000259" key="14">
    <source>
        <dbReference type="Pfam" id="PF00725"/>
    </source>
</evidence>
<name>A0A9J6RKN9_9GAMM</name>
<dbReference type="InterPro" id="IPR050136">
    <property type="entry name" value="FA_oxidation_alpha_subunit"/>
</dbReference>
<protein>
    <recommendedName>
        <fullName evidence="4">enoyl-CoA hydratase</fullName>
        <ecNumber evidence="4">4.2.1.17</ecNumber>
    </recommendedName>
</protein>
<dbReference type="InterPro" id="IPR006180">
    <property type="entry name" value="3-OHacyl-CoA_DH_CS"/>
</dbReference>
<dbReference type="InterPro" id="IPR012799">
    <property type="entry name" value="FadB"/>
</dbReference>
<gene>
    <name evidence="16" type="primary">fadB</name>
    <name evidence="16" type="ORF">O0V09_07195</name>
</gene>
<evidence type="ECO:0000256" key="13">
    <source>
        <dbReference type="ARBA" id="ARBA00049556"/>
    </source>
</evidence>
<keyword evidence="11" id="KW-0456">Lyase</keyword>
<keyword evidence="17" id="KW-1185">Reference proteome</keyword>
<evidence type="ECO:0000256" key="12">
    <source>
        <dbReference type="ARBA" id="ARBA00023268"/>
    </source>
</evidence>
<evidence type="ECO:0000259" key="15">
    <source>
        <dbReference type="Pfam" id="PF02737"/>
    </source>
</evidence>
<keyword evidence="8" id="KW-0520">NAD</keyword>
<comment type="catalytic activity">
    <reaction evidence="13">
        <text>a (3S)-3-hydroxyacyl-CoA + NAD(+) = a 3-oxoacyl-CoA + NADH + H(+)</text>
        <dbReference type="Rhea" id="RHEA:22432"/>
        <dbReference type="ChEBI" id="CHEBI:15378"/>
        <dbReference type="ChEBI" id="CHEBI:57318"/>
        <dbReference type="ChEBI" id="CHEBI:57540"/>
        <dbReference type="ChEBI" id="CHEBI:57945"/>
        <dbReference type="ChEBI" id="CHEBI:90726"/>
        <dbReference type="EC" id="1.1.1.35"/>
    </reaction>
</comment>
<comment type="caution">
    <text evidence="16">The sequence shown here is derived from an EMBL/GenBank/DDBJ whole genome shotgun (WGS) entry which is preliminary data.</text>
</comment>
<dbReference type="RefSeq" id="WP_258331134.1">
    <property type="nucleotide sequence ID" value="NZ_JAPTGG010000005.1"/>
</dbReference>
<keyword evidence="6" id="KW-0442">Lipid degradation</keyword>
<keyword evidence="7" id="KW-0560">Oxidoreductase</keyword>
<dbReference type="Gene3D" id="1.10.1040.50">
    <property type="match status" value="1"/>
</dbReference>
<keyword evidence="10" id="KW-0413">Isomerase</keyword>
<feature type="domain" description="3-hydroxyacyl-CoA dehydrogenase NAD binding" evidence="15">
    <location>
        <begin position="317"/>
        <end position="495"/>
    </location>
</feature>
<dbReference type="InterPro" id="IPR036291">
    <property type="entry name" value="NAD(P)-bd_dom_sf"/>
</dbReference>
<dbReference type="GO" id="GO:0008692">
    <property type="term" value="F:3-hydroxybutyryl-CoA epimerase activity"/>
    <property type="evidence" value="ECO:0007669"/>
    <property type="project" value="InterPro"/>
</dbReference>
<dbReference type="GO" id="GO:0070403">
    <property type="term" value="F:NAD+ binding"/>
    <property type="evidence" value="ECO:0007669"/>
    <property type="project" value="InterPro"/>
</dbReference>
<evidence type="ECO:0000256" key="2">
    <source>
        <dbReference type="ARBA" id="ARBA00007005"/>
    </source>
</evidence>
<keyword evidence="5" id="KW-0276">Fatty acid metabolism</keyword>
<comment type="similarity">
    <text evidence="2">In the central section; belongs to the 3-hydroxyacyl-CoA dehydrogenase family.</text>
</comment>
<dbReference type="SUPFAM" id="SSF48179">
    <property type="entry name" value="6-phosphogluconate dehydrogenase C-terminal domain-like"/>
    <property type="match status" value="2"/>
</dbReference>
<dbReference type="SUPFAM" id="SSF51735">
    <property type="entry name" value="NAD(P)-binding Rossmann-fold domains"/>
    <property type="match status" value="1"/>
</dbReference>
<feature type="domain" description="3-hydroxyacyl-CoA dehydrogenase C-terminal" evidence="14">
    <location>
        <begin position="497"/>
        <end position="592"/>
    </location>
</feature>
<dbReference type="InterPro" id="IPR006176">
    <property type="entry name" value="3-OHacyl-CoA_DH_NAD-bd"/>
</dbReference>
<dbReference type="PANTHER" id="PTHR43612:SF3">
    <property type="entry name" value="TRIFUNCTIONAL ENZYME SUBUNIT ALPHA, MITOCHONDRIAL"/>
    <property type="match status" value="1"/>
</dbReference>
<dbReference type="Pfam" id="PF00378">
    <property type="entry name" value="ECH_1"/>
    <property type="match status" value="1"/>
</dbReference>
<evidence type="ECO:0000313" key="17">
    <source>
        <dbReference type="Proteomes" id="UP001069090"/>
    </source>
</evidence>
<dbReference type="GO" id="GO:0006635">
    <property type="term" value="P:fatty acid beta-oxidation"/>
    <property type="evidence" value="ECO:0007669"/>
    <property type="project" value="TreeGrafter"/>
</dbReference>
<dbReference type="Pfam" id="PF02737">
    <property type="entry name" value="3HCDH_N"/>
    <property type="match status" value="1"/>
</dbReference>
<dbReference type="NCBIfam" id="TIGR02437">
    <property type="entry name" value="FadB"/>
    <property type="match status" value="1"/>
</dbReference>
<dbReference type="CDD" id="cd06558">
    <property type="entry name" value="crotonase-like"/>
    <property type="match status" value="1"/>
</dbReference>
<dbReference type="AlphaFoldDB" id="A0A9J6RKN9"/>
<dbReference type="Gene3D" id="3.40.50.720">
    <property type="entry name" value="NAD(P)-binding Rossmann-like Domain"/>
    <property type="match status" value="1"/>
</dbReference>